<comment type="caution">
    <text evidence="2">The sequence shown here is derived from an EMBL/GenBank/DDBJ whole genome shotgun (WGS) entry which is preliminary data.</text>
</comment>
<feature type="region of interest" description="Disordered" evidence="1">
    <location>
        <begin position="48"/>
        <end position="83"/>
    </location>
</feature>
<gene>
    <name evidence="2" type="ORF">CEXT_460141</name>
</gene>
<proteinExistence type="predicted"/>
<evidence type="ECO:0000313" key="3">
    <source>
        <dbReference type="Proteomes" id="UP001054945"/>
    </source>
</evidence>
<reference evidence="2 3" key="1">
    <citation type="submission" date="2021-06" db="EMBL/GenBank/DDBJ databases">
        <title>Caerostris extrusa draft genome.</title>
        <authorList>
            <person name="Kono N."/>
            <person name="Arakawa K."/>
        </authorList>
    </citation>
    <scope>NUCLEOTIDE SEQUENCE [LARGE SCALE GENOMIC DNA]</scope>
</reference>
<organism evidence="2 3">
    <name type="scientific">Caerostris extrusa</name>
    <name type="common">Bark spider</name>
    <name type="synonym">Caerostris bankana</name>
    <dbReference type="NCBI Taxonomy" id="172846"/>
    <lineage>
        <taxon>Eukaryota</taxon>
        <taxon>Metazoa</taxon>
        <taxon>Ecdysozoa</taxon>
        <taxon>Arthropoda</taxon>
        <taxon>Chelicerata</taxon>
        <taxon>Arachnida</taxon>
        <taxon>Araneae</taxon>
        <taxon>Araneomorphae</taxon>
        <taxon>Entelegynae</taxon>
        <taxon>Araneoidea</taxon>
        <taxon>Araneidae</taxon>
        <taxon>Caerostris</taxon>
    </lineage>
</organism>
<dbReference type="AlphaFoldDB" id="A0AAV4WFX0"/>
<dbReference type="EMBL" id="BPLR01016050">
    <property type="protein sequence ID" value="GIY80744.1"/>
    <property type="molecule type" value="Genomic_DNA"/>
</dbReference>
<keyword evidence="3" id="KW-1185">Reference proteome</keyword>
<protein>
    <submittedName>
        <fullName evidence="2">Uncharacterized protein</fullName>
    </submittedName>
</protein>
<sequence>MFGIDLKKIKDKKATGEKKKKVKFFSSKNQNKSKSQWREFLWKPKESLNIGTIKGRSSPPRQRADDKKKTPSSPETNKVCTQPKQFPFRGQDSLGQFSFYTICLRFYTFYRWRNRIKGFFLSRL</sequence>
<feature type="compositionally biased region" description="Low complexity" evidence="1">
    <location>
        <begin position="24"/>
        <end position="34"/>
    </location>
</feature>
<feature type="compositionally biased region" description="Polar residues" evidence="1">
    <location>
        <begin position="71"/>
        <end position="83"/>
    </location>
</feature>
<evidence type="ECO:0000313" key="2">
    <source>
        <dbReference type="EMBL" id="GIY80744.1"/>
    </source>
</evidence>
<accession>A0AAV4WFX0</accession>
<dbReference type="Proteomes" id="UP001054945">
    <property type="component" value="Unassembled WGS sequence"/>
</dbReference>
<name>A0AAV4WFX0_CAEEX</name>
<evidence type="ECO:0000256" key="1">
    <source>
        <dbReference type="SAM" id="MobiDB-lite"/>
    </source>
</evidence>
<feature type="region of interest" description="Disordered" evidence="1">
    <location>
        <begin position="12"/>
        <end position="36"/>
    </location>
</feature>